<evidence type="ECO:0000313" key="4">
    <source>
        <dbReference type="EMBL" id="SPT18178.1"/>
    </source>
</evidence>
<dbReference type="Pfam" id="PF22936">
    <property type="entry name" value="Pol_BBD"/>
    <property type="match status" value="1"/>
</dbReference>
<evidence type="ECO:0000313" key="5">
    <source>
        <dbReference type="Proteomes" id="UP000280104"/>
    </source>
</evidence>
<dbReference type="PANTHER" id="PTHR42648:SF28">
    <property type="entry name" value="TRANSPOSON-ENCODED PROTEIN WITH RIBONUCLEASE H-LIKE AND RETROVIRUS ZINC FINGER-LIKE DOMAINS"/>
    <property type="match status" value="1"/>
</dbReference>
<dbReference type="GO" id="GO:0006508">
    <property type="term" value="P:proteolysis"/>
    <property type="evidence" value="ECO:0007669"/>
    <property type="project" value="UniProtKB-KW"/>
</dbReference>
<feature type="compositionally biased region" description="Pro residues" evidence="2">
    <location>
        <begin position="502"/>
        <end position="513"/>
    </location>
</feature>
<dbReference type="Gene3D" id="3.30.420.10">
    <property type="entry name" value="Ribonuclease H-like superfamily/Ribonuclease H"/>
    <property type="match status" value="1"/>
</dbReference>
<dbReference type="Pfam" id="PF00665">
    <property type="entry name" value="rve"/>
    <property type="match status" value="1"/>
</dbReference>
<dbReference type="InterPro" id="IPR039537">
    <property type="entry name" value="Retrotran_Ty1/copia-like"/>
</dbReference>
<reference evidence="4 5" key="1">
    <citation type="submission" date="2018-05" db="EMBL/GenBank/DDBJ databases">
        <authorList>
            <person name="Thind KAUR A."/>
        </authorList>
    </citation>
    <scope>NUCLEOTIDE SEQUENCE [LARGE SCALE GENOMIC DNA]</scope>
</reference>
<feature type="region of interest" description="Disordered" evidence="2">
    <location>
        <begin position="502"/>
        <end position="530"/>
    </location>
</feature>
<organism evidence="4 5">
    <name type="scientific">Triticum aestivum</name>
    <name type="common">Wheat</name>
    <dbReference type="NCBI Taxonomy" id="4565"/>
    <lineage>
        <taxon>Eukaryota</taxon>
        <taxon>Viridiplantae</taxon>
        <taxon>Streptophyta</taxon>
        <taxon>Embryophyta</taxon>
        <taxon>Tracheophyta</taxon>
        <taxon>Spermatophyta</taxon>
        <taxon>Magnoliopsida</taxon>
        <taxon>Liliopsida</taxon>
        <taxon>Poales</taxon>
        <taxon>Poaceae</taxon>
        <taxon>BOP clade</taxon>
        <taxon>Pooideae</taxon>
        <taxon>Triticodae</taxon>
        <taxon>Triticeae</taxon>
        <taxon>Triticinae</taxon>
        <taxon>Triticum</taxon>
    </lineage>
</organism>
<evidence type="ECO:0000256" key="2">
    <source>
        <dbReference type="SAM" id="MobiDB-lite"/>
    </source>
</evidence>
<dbReference type="PANTHER" id="PTHR42648">
    <property type="entry name" value="TRANSPOSASE, PUTATIVE-RELATED"/>
    <property type="match status" value="1"/>
</dbReference>
<dbReference type="GO" id="GO:0003676">
    <property type="term" value="F:nucleic acid binding"/>
    <property type="evidence" value="ECO:0007669"/>
    <property type="project" value="InterPro"/>
</dbReference>
<dbReference type="Pfam" id="PF25597">
    <property type="entry name" value="SH3_retrovirus"/>
    <property type="match status" value="1"/>
</dbReference>
<proteinExistence type="predicted"/>
<sequence length="599" mass="64771">MRLKRLLASSGSSSTGSVAAVTAATAPPPQASTQSGTSSWVLDSGASFHMSSDSSVLSSLRPLDSPVNVLTADGTPLPVASRGLLSTPSFSVPSVSHVPRLTMNLFSAAQLTDSGCRVILDTDSCSIQDRRTKALVGAGPRCRESEGLWEVDWLCVPSAATTSPISHALAASSSASFQQWHHRLGHICGSRLSSLVRQGLLGSVSGDVSLDCNGCRLGKQTQLPYPTSESVSQRPFDLVHSDVWGPAPFDSKGGHRYYILFIDDFSRYTWLYFMKSRSEVLSIYKRFAAMVHTQFSTPIRTFRADSAAEFISKLLRGFLAEQGTLAQFSCPGAHAQNGVDERKHRHLLETARALMIAASLPPHFWAEAVSASTYLINIQPSTALQGGIPMGCLTGRSPNYSALPMFGCVCYVLLASRERTKLTAQSVECVFLGYSDEHKGYRCWDPVGRRLRISRDVTFDESRSYYPRPSTSSFPVDDLSFLLLPDIPCYVPPHVFPPPPAPLLPSPSPPTPSTPSSSSNSPPSSPVRRPLSPFPLHYTRRLRSEDVSPDAPSTSGAHLLSRLPRFITSVLGLAHRLIATLLIGTVSLLLLNPLPIGLP</sequence>
<dbReference type="Pfam" id="PF13976">
    <property type="entry name" value="gag_pre-integrs"/>
    <property type="match status" value="1"/>
</dbReference>
<dbReference type="PROSITE" id="PS50994">
    <property type="entry name" value="INTEGRASE"/>
    <property type="match status" value="1"/>
</dbReference>
<protein>
    <recommendedName>
        <fullName evidence="3">Integrase catalytic domain-containing protein</fullName>
    </recommendedName>
</protein>
<dbReference type="AlphaFoldDB" id="A0A7H4LHU0"/>
<evidence type="ECO:0000256" key="1">
    <source>
        <dbReference type="ARBA" id="ARBA00022670"/>
    </source>
</evidence>
<dbReference type="InterPro" id="IPR001584">
    <property type="entry name" value="Integrase_cat-core"/>
</dbReference>
<dbReference type="GO" id="GO:0008233">
    <property type="term" value="F:peptidase activity"/>
    <property type="evidence" value="ECO:0007669"/>
    <property type="project" value="UniProtKB-KW"/>
</dbReference>
<dbReference type="InterPro" id="IPR012337">
    <property type="entry name" value="RNaseH-like_sf"/>
</dbReference>
<dbReference type="GO" id="GO:0015074">
    <property type="term" value="P:DNA integration"/>
    <property type="evidence" value="ECO:0007669"/>
    <property type="project" value="InterPro"/>
</dbReference>
<keyword evidence="1" id="KW-0645">Protease</keyword>
<feature type="region of interest" description="Disordered" evidence="2">
    <location>
        <begin position="19"/>
        <end position="38"/>
    </location>
</feature>
<dbReference type="Proteomes" id="UP000280104">
    <property type="component" value="Chromosome II"/>
</dbReference>
<gene>
    <name evidence="4" type="ORF">CAMPLR22A2D_LOCUS2789</name>
</gene>
<name>A0A7H4LHU0_WHEAT</name>
<dbReference type="InterPro" id="IPR057670">
    <property type="entry name" value="SH3_retrovirus"/>
</dbReference>
<evidence type="ECO:0000259" key="3">
    <source>
        <dbReference type="PROSITE" id="PS50994"/>
    </source>
</evidence>
<dbReference type="InterPro" id="IPR025724">
    <property type="entry name" value="GAG-pre-integrase_dom"/>
</dbReference>
<feature type="compositionally biased region" description="Low complexity" evidence="2">
    <location>
        <begin position="19"/>
        <end position="35"/>
    </location>
</feature>
<feature type="domain" description="Integrase catalytic" evidence="3">
    <location>
        <begin position="231"/>
        <end position="397"/>
    </location>
</feature>
<dbReference type="EMBL" id="LS480641">
    <property type="protein sequence ID" value="SPT18178.1"/>
    <property type="molecule type" value="Genomic_DNA"/>
</dbReference>
<accession>A0A7H4LHU0</accession>
<feature type="compositionally biased region" description="Low complexity" evidence="2">
    <location>
        <begin position="514"/>
        <end position="530"/>
    </location>
</feature>
<dbReference type="SUPFAM" id="SSF53098">
    <property type="entry name" value="Ribonuclease H-like"/>
    <property type="match status" value="1"/>
</dbReference>
<dbReference type="InterPro" id="IPR054722">
    <property type="entry name" value="PolX-like_BBD"/>
</dbReference>
<keyword evidence="1" id="KW-0378">Hydrolase</keyword>
<dbReference type="InterPro" id="IPR036397">
    <property type="entry name" value="RNaseH_sf"/>
</dbReference>